<dbReference type="RefSeq" id="WP_209736727.1">
    <property type="nucleotide sequence ID" value="NZ_CP072611.1"/>
</dbReference>
<gene>
    <name evidence="1" type="ORF">ACFSKQ_06590</name>
</gene>
<evidence type="ECO:0000313" key="1">
    <source>
        <dbReference type="EMBL" id="MFD2237134.1"/>
    </source>
</evidence>
<dbReference type="Proteomes" id="UP001597371">
    <property type="component" value="Unassembled WGS sequence"/>
</dbReference>
<protein>
    <submittedName>
        <fullName evidence="1">Uncharacterized protein</fullName>
    </submittedName>
</protein>
<comment type="caution">
    <text evidence="1">The sequence shown here is derived from an EMBL/GenBank/DDBJ whole genome shotgun (WGS) entry which is preliminary data.</text>
</comment>
<proteinExistence type="predicted"/>
<accession>A0ABW5CIL5</accession>
<sequence length="75" mass="8245">MPHTVIVSLAETLDEEHFDAPSFQRVVRSTTEAFASLLSSFIASGGTPPRELASILEDVANEYLDLSDTVNEIHR</sequence>
<organism evidence="1 2">
    <name type="scientific">Aureimonas populi</name>
    <dbReference type="NCBI Taxonomy" id="1701758"/>
    <lineage>
        <taxon>Bacteria</taxon>
        <taxon>Pseudomonadati</taxon>
        <taxon>Pseudomonadota</taxon>
        <taxon>Alphaproteobacteria</taxon>
        <taxon>Hyphomicrobiales</taxon>
        <taxon>Aurantimonadaceae</taxon>
        <taxon>Aureimonas</taxon>
    </lineage>
</organism>
<dbReference type="EMBL" id="JBHUIJ010000006">
    <property type="protein sequence ID" value="MFD2237134.1"/>
    <property type="molecule type" value="Genomic_DNA"/>
</dbReference>
<reference evidence="2" key="1">
    <citation type="journal article" date="2019" name="Int. J. Syst. Evol. Microbiol.">
        <title>The Global Catalogue of Microorganisms (GCM) 10K type strain sequencing project: providing services to taxonomists for standard genome sequencing and annotation.</title>
        <authorList>
            <consortium name="The Broad Institute Genomics Platform"/>
            <consortium name="The Broad Institute Genome Sequencing Center for Infectious Disease"/>
            <person name="Wu L."/>
            <person name="Ma J."/>
        </authorList>
    </citation>
    <scope>NUCLEOTIDE SEQUENCE [LARGE SCALE GENOMIC DNA]</scope>
    <source>
        <strain evidence="2">ZS-35-S2</strain>
    </source>
</reference>
<name>A0ABW5CIL5_9HYPH</name>
<evidence type="ECO:0000313" key="2">
    <source>
        <dbReference type="Proteomes" id="UP001597371"/>
    </source>
</evidence>
<keyword evidence="2" id="KW-1185">Reference proteome</keyword>